<accession>A0AAD7T243</accession>
<dbReference type="Proteomes" id="UP001221898">
    <property type="component" value="Unassembled WGS sequence"/>
</dbReference>
<evidence type="ECO:0000313" key="3">
    <source>
        <dbReference type="Proteomes" id="UP001221898"/>
    </source>
</evidence>
<dbReference type="EMBL" id="JAINUG010000017">
    <property type="protein sequence ID" value="KAJ8413049.1"/>
    <property type="molecule type" value="Genomic_DNA"/>
</dbReference>
<gene>
    <name evidence="2" type="ORF">AAFF_G00106310</name>
</gene>
<comment type="caution">
    <text evidence="2">The sequence shown here is derived from an EMBL/GenBank/DDBJ whole genome shotgun (WGS) entry which is preliminary data.</text>
</comment>
<name>A0AAD7T243_9TELE</name>
<reference evidence="2" key="1">
    <citation type="journal article" date="2023" name="Science">
        <title>Genome structures resolve the early diversification of teleost fishes.</title>
        <authorList>
            <person name="Parey E."/>
            <person name="Louis A."/>
            <person name="Montfort J."/>
            <person name="Bouchez O."/>
            <person name="Roques C."/>
            <person name="Iampietro C."/>
            <person name="Lluch J."/>
            <person name="Castinel A."/>
            <person name="Donnadieu C."/>
            <person name="Desvignes T."/>
            <person name="Floi Bucao C."/>
            <person name="Jouanno E."/>
            <person name="Wen M."/>
            <person name="Mejri S."/>
            <person name="Dirks R."/>
            <person name="Jansen H."/>
            <person name="Henkel C."/>
            <person name="Chen W.J."/>
            <person name="Zahm M."/>
            <person name="Cabau C."/>
            <person name="Klopp C."/>
            <person name="Thompson A.W."/>
            <person name="Robinson-Rechavi M."/>
            <person name="Braasch I."/>
            <person name="Lecointre G."/>
            <person name="Bobe J."/>
            <person name="Postlethwait J.H."/>
            <person name="Berthelot C."/>
            <person name="Roest Crollius H."/>
            <person name="Guiguen Y."/>
        </authorList>
    </citation>
    <scope>NUCLEOTIDE SEQUENCE</scope>
    <source>
        <strain evidence="2">NC1722</strain>
    </source>
</reference>
<feature type="region of interest" description="Disordered" evidence="1">
    <location>
        <begin position="1"/>
        <end position="34"/>
    </location>
</feature>
<proteinExistence type="predicted"/>
<dbReference type="AlphaFoldDB" id="A0AAD7T243"/>
<evidence type="ECO:0000256" key="1">
    <source>
        <dbReference type="SAM" id="MobiDB-lite"/>
    </source>
</evidence>
<evidence type="ECO:0000313" key="2">
    <source>
        <dbReference type="EMBL" id="KAJ8413049.1"/>
    </source>
</evidence>
<protein>
    <submittedName>
        <fullName evidence="2">Uncharacterized protein</fullName>
    </submittedName>
</protein>
<organism evidence="2 3">
    <name type="scientific">Aldrovandia affinis</name>
    <dbReference type="NCBI Taxonomy" id="143900"/>
    <lineage>
        <taxon>Eukaryota</taxon>
        <taxon>Metazoa</taxon>
        <taxon>Chordata</taxon>
        <taxon>Craniata</taxon>
        <taxon>Vertebrata</taxon>
        <taxon>Euteleostomi</taxon>
        <taxon>Actinopterygii</taxon>
        <taxon>Neopterygii</taxon>
        <taxon>Teleostei</taxon>
        <taxon>Notacanthiformes</taxon>
        <taxon>Halosauridae</taxon>
        <taxon>Aldrovandia</taxon>
    </lineage>
</organism>
<sequence length="239" mass="25168">MMRGGAGKAGYRRDPSGGRGPRLSAGGAPPQRPPQQLLMEQHIAQASGLTDVSSGVALLTTDRCCAARTGRSETWIICFPQFYPAAPVSPCAVLGTGAWHDLSTSASGFVGGSSRRFHEPSTAFTGMCLLVCLHIPYTVRILESGEGECEIEGEESPTLTERGEHRQSCRPWGACVRDEWGAGASVRKTGFALKAAVCKSSSNEPALIIKGGLNALRSSAGLLSQGRVQVGLRLARRAS</sequence>
<keyword evidence="3" id="KW-1185">Reference proteome</keyword>